<dbReference type="Pfam" id="PF04922">
    <property type="entry name" value="DIE2_ALG10"/>
    <property type="match status" value="1"/>
</dbReference>
<dbReference type="Proteomes" id="UP000238274">
    <property type="component" value="Unassembled WGS sequence"/>
</dbReference>
<dbReference type="VEuPathDB" id="FungiDB:PSHT_09815"/>
<comment type="function">
    <text evidence="13">Dol-P-Glc:Glc(2)Man(9)GlcNAc(2)-PP-Dol alpha-1,2-glucosyltransferase that operates in the biosynthetic pathway of dolichol-linked oligosaccharides, the glycan precursors employed in protein asparagine (N)-glycosylation. The assembly of dolichol-linked oligosaccharides begins on the cytosolic side of the endoplasmic reticulum membrane and finishes in its lumen. The sequential addition of sugars to dolichol pyrophosphate produces dolichol-linked oligosaccharides containing fourteen sugars, including two GlcNAcs, nine mannoses and three glucoses. Once assembled, the oligosaccharide is transferred from the lipid to nascent proteins by oligosaccharyltransferases. In the lumen of the endoplasmic reticulum, adds the third and last glucose residue from dolichyl phosphate glucose (Dol-P-Glc) onto the lipid-linked oligosaccharide intermediate Glc(2)Man(9)GlcNAc(2)-PP-Dol to produce Glc(3)Man(9)GlcNAc(2)-PP-Dol.</text>
</comment>
<evidence type="ECO:0000256" key="11">
    <source>
        <dbReference type="ARBA" id="ARBA00023136"/>
    </source>
</evidence>
<dbReference type="PANTHER" id="PTHR12989:SF10">
    <property type="entry name" value="DOL-P-GLC:GLC(2)MAN(9)GLCNAC(2)-PP-DOL ALPHA-1,2-GLUCOSYLTRANSFERASE-RELATED"/>
    <property type="match status" value="1"/>
</dbReference>
<feature type="transmembrane region" description="Helical" evidence="16">
    <location>
        <begin position="508"/>
        <end position="527"/>
    </location>
</feature>
<evidence type="ECO:0000256" key="7">
    <source>
        <dbReference type="ARBA" id="ARBA00022679"/>
    </source>
</evidence>
<reference evidence="17 18" key="1">
    <citation type="submission" date="2017-12" db="EMBL/GenBank/DDBJ databases">
        <title>Gene loss provides genomic basis for host adaptation in cereal stripe rust fungi.</title>
        <authorList>
            <person name="Xia C."/>
        </authorList>
    </citation>
    <scope>NUCLEOTIDE SEQUENCE [LARGE SCALE GENOMIC DNA]</scope>
    <source>
        <strain evidence="17 18">93TX-2</strain>
    </source>
</reference>
<keyword evidence="18" id="KW-1185">Reference proteome</keyword>
<evidence type="ECO:0000256" key="10">
    <source>
        <dbReference type="ARBA" id="ARBA00022989"/>
    </source>
</evidence>
<reference evidence="18" key="3">
    <citation type="journal article" date="2018" name="Mol. Plant Microbe Interact.">
        <title>Genome sequence resources for the wheat stripe rust pathogen (Puccinia striiformis f. sp. tritici) and the barley stripe rust pathogen (Puccinia striiformis f. sp. hordei).</title>
        <authorList>
            <person name="Xia C."/>
            <person name="Wang M."/>
            <person name="Yin C."/>
            <person name="Cornejo O.E."/>
            <person name="Hulbert S.H."/>
            <person name="Chen X."/>
        </authorList>
    </citation>
    <scope>NUCLEOTIDE SEQUENCE [LARGE SCALE GENOMIC DNA]</scope>
    <source>
        <strain evidence="18">93TX-2</strain>
    </source>
</reference>
<dbReference type="AlphaFoldDB" id="A0A2S4VE33"/>
<dbReference type="InterPro" id="IPR016900">
    <property type="entry name" value="Alg10"/>
</dbReference>
<feature type="transmembrane region" description="Helical" evidence="16">
    <location>
        <begin position="479"/>
        <end position="496"/>
    </location>
</feature>
<evidence type="ECO:0000256" key="16">
    <source>
        <dbReference type="SAM" id="Phobius"/>
    </source>
</evidence>
<evidence type="ECO:0000256" key="14">
    <source>
        <dbReference type="ARBA" id="ARBA00048064"/>
    </source>
</evidence>
<comment type="similarity">
    <text evidence="3">Belongs to the ALG10 glucosyltransferase family.</text>
</comment>
<dbReference type="GO" id="GO:0006488">
    <property type="term" value="P:dolichol-linked oligosaccharide biosynthetic process"/>
    <property type="evidence" value="ECO:0007669"/>
    <property type="project" value="InterPro"/>
</dbReference>
<dbReference type="OrthoDB" id="4769at2759"/>
<dbReference type="EC" id="2.4.1.256" evidence="4"/>
<evidence type="ECO:0000313" key="17">
    <source>
        <dbReference type="EMBL" id="POW07748.1"/>
    </source>
</evidence>
<evidence type="ECO:0000256" key="13">
    <source>
        <dbReference type="ARBA" id="ARBA00044727"/>
    </source>
</evidence>
<dbReference type="PANTHER" id="PTHR12989">
    <property type="entry name" value="ALPHA-1,2-GLUCOSYLTRANSFERASE ALG10"/>
    <property type="match status" value="1"/>
</dbReference>
<comment type="pathway">
    <text evidence="2">Protein modification; protein glycosylation.</text>
</comment>
<feature type="transmembrane region" description="Helical" evidence="16">
    <location>
        <begin position="339"/>
        <end position="365"/>
    </location>
</feature>
<evidence type="ECO:0000256" key="9">
    <source>
        <dbReference type="ARBA" id="ARBA00022824"/>
    </source>
</evidence>
<sequence>MPWDLLGTPRGICTGISSVCGSLPIPRGVAPPHADRLLARFSQNSFFLSFLRTTHLESPKERALFFLVVQSDVPEMDAKQAQLFTSSAAFSAYVASVLLVCDQIKNRVPDPYMDEIFHVEQAKTYCAGQWTTWNNLITTPPGLYIVPSILHHASPKWFLCSTNHLRWMNAALLCALPLLISRILSHFRTTPYPPRPGVKPRVRFLIPEDEIILEAIIISCFPITYFSGFLFYTDLGSLFAVLASYDQSLAGRHISAALLGLWSCLFRQTNIVWVAFIAGSALVNHLRQGSNTAPSTPKRPQANRVKETHRPTQPYDLSLTSASLLDLPRAIRSLVYESLINLWSTLPLLLPYSGVVVCFVSFLLWNGGIVLGDKSNHITALHIPQLYYFASFSMAFLAPVSFDVFLIRRTLKSWFTDNADLPNPSIPPLTIRSFFISCCLFITILWTIHKFTYEHPFLLSDNRHYTFYIWRRFFKFHQVAKYLFTPVYMICIKMIWERIARSFTMNLLITTFYMIGLGLTLVSSPLLEPRYFLVPYVLLRLHIRPVVEETKTWSIRVFIEGCLYAIINLVTLAVFLFRPFKGRPGEWEGTWQRFMW</sequence>
<evidence type="ECO:0000256" key="2">
    <source>
        <dbReference type="ARBA" id="ARBA00004922"/>
    </source>
</evidence>
<evidence type="ECO:0000256" key="3">
    <source>
        <dbReference type="ARBA" id="ARBA00010600"/>
    </source>
</evidence>
<keyword evidence="11 16" id="KW-0472">Membrane</keyword>
<dbReference type="VEuPathDB" id="FungiDB:PSTT_07122"/>
<evidence type="ECO:0000256" key="15">
    <source>
        <dbReference type="SAM" id="MobiDB-lite"/>
    </source>
</evidence>
<evidence type="ECO:0000256" key="12">
    <source>
        <dbReference type="ARBA" id="ARBA00032069"/>
    </source>
</evidence>
<dbReference type="GO" id="GO:0005789">
    <property type="term" value="C:endoplasmic reticulum membrane"/>
    <property type="evidence" value="ECO:0007669"/>
    <property type="project" value="UniProtKB-SubCell"/>
</dbReference>
<evidence type="ECO:0000256" key="6">
    <source>
        <dbReference type="ARBA" id="ARBA00022676"/>
    </source>
</evidence>
<keyword evidence="10 16" id="KW-1133">Transmembrane helix</keyword>
<accession>A0A2S4VE33</accession>
<gene>
    <name evidence="17" type="ORF">PSHT_09815</name>
</gene>
<dbReference type="EMBL" id="PKSM01000144">
    <property type="protein sequence ID" value="POW07748.1"/>
    <property type="molecule type" value="Genomic_DNA"/>
</dbReference>
<keyword evidence="9" id="KW-0256">Endoplasmic reticulum</keyword>
<comment type="subcellular location">
    <subcellularLocation>
        <location evidence="1">Endoplasmic reticulum membrane</location>
        <topology evidence="1">Multi-pass membrane protein</topology>
    </subcellularLocation>
</comment>
<evidence type="ECO:0000256" key="8">
    <source>
        <dbReference type="ARBA" id="ARBA00022692"/>
    </source>
</evidence>
<proteinExistence type="inferred from homology"/>
<feature type="transmembrane region" description="Helical" evidence="16">
    <location>
        <begin position="385"/>
        <end position="408"/>
    </location>
</feature>
<feature type="region of interest" description="Disordered" evidence="15">
    <location>
        <begin position="288"/>
        <end position="309"/>
    </location>
</feature>
<reference evidence="18" key="2">
    <citation type="journal article" date="2018" name="BMC Genomics">
        <title>Genomic insights into host adaptation between the wheat stripe rust pathogen (Puccinia striiformis f. sp. tritici) and the barley stripe rust pathogen (Puccinia striiformis f. sp. hordei).</title>
        <authorList>
            <person name="Xia C."/>
            <person name="Wang M."/>
            <person name="Yin C."/>
            <person name="Cornejo O.E."/>
            <person name="Hulbert S.H."/>
            <person name="Chen X."/>
        </authorList>
    </citation>
    <scope>NUCLEOTIDE SEQUENCE [LARGE SCALE GENOMIC DNA]</scope>
    <source>
        <strain evidence="18">93TX-2</strain>
    </source>
</reference>
<name>A0A2S4VE33_9BASI</name>
<dbReference type="GO" id="GO:0106073">
    <property type="term" value="F:dolichyl pyrophosphate Glc2Man9GlcNAc2 alpha-1,2-glucosyltransferase activity"/>
    <property type="evidence" value="ECO:0007669"/>
    <property type="project" value="UniProtKB-EC"/>
</dbReference>
<evidence type="ECO:0000313" key="18">
    <source>
        <dbReference type="Proteomes" id="UP000238274"/>
    </source>
</evidence>
<keyword evidence="7" id="KW-0808">Transferase</keyword>
<comment type="catalytic activity">
    <reaction evidence="14">
        <text>an alpha-D-Glc-(1-&gt;3)-alpha-D-Glc-(1-&gt;3)-alpha-D-Man-(1-&gt;2)-alpha-D-Man-(1-&gt;2)-alpha-D-Man-(1-&gt;3)-[alpha-D-Man-(1-&gt;2)-alpha-D-Man-(1-&gt;3)-[alpha-D-Man-(1-&gt;2)-alpha-D-Man-(1-&gt;6)]-alpha-D-Man-(1-&gt;6)]-beta-D-Man-(1-&gt;4)-beta-D-GlcNAc-(1-&gt;4)-alpha-D-GlcNAc-diphospho-di-trans,poly-cis-dolichol + a di-trans,poly-cis-dolichyl beta-D-glucosyl phosphate = a alpha-D-Glc-(1-&gt;2)-alpha-D-Glc-(1-&gt;3)-alpha-D-Glc-(1-&gt;3)-alpha-D-Man-(1-&gt;2)-alpha-D-Man-(1-&gt;2)-alpha-D-Man-(1-&gt;3)-[alpha-D-Man-(1-&gt;2)-alpha-D-Man-(1-&gt;3)-[alpha-D-Man-(1-&gt;2)-alpha-D-Man-(1-&gt;6)]-alpha-D-Man-(1-&gt;6)]-beta-D-Man-(1-&gt;4)-beta-D-GlcNAc-(1-&gt;4)-alpha-D-GlcNAc-diphospho-di-trans,poly-cis-dolichol + a di-trans,poly-cis-dolichyl phosphate + H(+)</text>
        <dbReference type="Rhea" id="RHEA:29543"/>
        <dbReference type="Rhea" id="RHEA-COMP:19498"/>
        <dbReference type="Rhea" id="RHEA-COMP:19502"/>
        <dbReference type="Rhea" id="RHEA-COMP:19512"/>
        <dbReference type="Rhea" id="RHEA-COMP:19522"/>
        <dbReference type="ChEBI" id="CHEBI:15378"/>
        <dbReference type="ChEBI" id="CHEBI:57525"/>
        <dbReference type="ChEBI" id="CHEBI:57683"/>
        <dbReference type="ChEBI" id="CHEBI:132522"/>
        <dbReference type="ChEBI" id="CHEBI:132523"/>
        <dbReference type="EC" id="2.4.1.256"/>
    </reaction>
    <physiologicalReaction direction="left-to-right" evidence="14">
        <dbReference type="Rhea" id="RHEA:29544"/>
    </physiologicalReaction>
</comment>
<protein>
    <recommendedName>
        <fullName evidence="5">Dol-P-Glc:Glc(2)Man(9)GlcNAc(2)-PP-Dol alpha-1,2-glucosyltransferase</fullName>
        <ecNumber evidence="4">2.4.1.256</ecNumber>
    </recommendedName>
    <alternativeName>
        <fullName evidence="12">Asparagine-linked glycosylation protein 10</fullName>
    </alternativeName>
</protein>
<feature type="transmembrane region" description="Helical" evidence="16">
    <location>
        <begin position="429"/>
        <end position="448"/>
    </location>
</feature>
<feature type="transmembrane region" description="Helical" evidence="16">
    <location>
        <begin position="553"/>
        <end position="577"/>
    </location>
</feature>
<evidence type="ECO:0000256" key="1">
    <source>
        <dbReference type="ARBA" id="ARBA00004477"/>
    </source>
</evidence>
<evidence type="ECO:0000256" key="4">
    <source>
        <dbReference type="ARBA" id="ARBA00011967"/>
    </source>
</evidence>
<keyword evidence="8 16" id="KW-0812">Transmembrane</keyword>
<keyword evidence="6" id="KW-0328">Glycosyltransferase</keyword>
<feature type="transmembrane region" description="Helical" evidence="16">
    <location>
        <begin position="211"/>
        <end position="233"/>
    </location>
</feature>
<evidence type="ECO:0000256" key="5">
    <source>
        <dbReference type="ARBA" id="ARBA00018512"/>
    </source>
</evidence>
<comment type="caution">
    <text evidence="17">The sequence shown here is derived from an EMBL/GenBank/DDBJ whole genome shotgun (WGS) entry which is preliminary data.</text>
</comment>
<organism evidence="17 18">
    <name type="scientific">Puccinia striiformis</name>
    <dbReference type="NCBI Taxonomy" id="27350"/>
    <lineage>
        <taxon>Eukaryota</taxon>
        <taxon>Fungi</taxon>
        <taxon>Dikarya</taxon>
        <taxon>Basidiomycota</taxon>
        <taxon>Pucciniomycotina</taxon>
        <taxon>Pucciniomycetes</taxon>
        <taxon>Pucciniales</taxon>
        <taxon>Pucciniaceae</taxon>
        <taxon>Puccinia</taxon>
    </lineage>
</organism>